<evidence type="ECO:0000313" key="4">
    <source>
        <dbReference type="Proteomes" id="UP000285961"/>
    </source>
</evidence>
<organism evidence="3 4">
    <name type="scientific">Candidatus Abyssobacteria bacterium SURF_17</name>
    <dbReference type="NCBI Taxonomy" id="2093361"/>
    <lineage>
        <taxon>Bacteria</taxon>
        <taxon>Pseudomonadati</taxon>
        <taxon>Candidatus Hydrogenedentota</taxon>
        <taxon>Candidatus Abyssobacteria</taxon>
    </lineage>
</organism>
<dbReference type="PANTHER" id="PTHR30486">
    <property type="entry name" value="TWITCHING MOTILITY PROTEIN PILT"/>
    <property type="match status" value="1"/>
</dbReference>
<name>A0A419EQ53_9BACT</name>
<dbReference type="NCBIfam" id="TIGR01420">
    <property type="entry name" value="pilT_fam"/>
    <property type="match status" value="1"/>
</dbReference>
<evidence type="ECO:0000313" key="3">
    <source>
        <dbReference type="EMBL" id="RJP65292.1"/>
    </source>
</evidence>
<dbReference type="InterPro" id="IPR006321">
    <property type="entry name" value="PilT/PilU"/>
</dbReference>
<dbReference type="EMBL" id="QZKI01000129">
    <property type="protein sequence ID" value="RJP65292.1"/>
    <property type="molecule type" value="Genomic_DNA"/>
</dbReference>
<sequence length="354" mass="39312">MKPGARVDMKSLFDLVMVKKASDLLLTAGAPPLLRINGELKATEYPELTPDENKRLIYSILTDKQREKFEETRELDMSIGVSGGHRFRVNVYMQKGCVTAAFRAIAEQIPNLEELGLPKIIAKLAFRPQGLILVTGPTGHGKTTTQAAMIDLINSHKRCHIITVEDPIEYVHHHKKSVVDQRELGSDTLSFPSALKYVLRQDPDVILIGEMRDLETISSALTAAETGHLVIATLHTNDAIQTVDRIVDVFPSHQQQQIRIQLALSMLAVASQRLLPRANGKGRVLACEILRNNSAVANLIREAKTHQIYSIMETHSKDGMITLDASIKQLYLRGIISYDIAVNHVRNPQVIANA</sequence>
<dbReference type="GO" id="GO:0005524">
    <property type="term" value="F:ATP binding"/>
    <property type="evidence" value="ECO:0007669"/>
    <property type="project" value="InterPro"/>
</dbReference>
<feature type="domain" description="Bacterial type II secretion system protein E" evidence="2">
    <location>
        <begin position="199"/>
        <end position="213"/>
    </location>
</feature>
<dbReference type="InterPro" id="IPR027417">
    <property type="entry name" value="P-loop_NTPase"/>
</dbReference>
<dbReference type="Gene3D" id="3.30.450.90">
    <property type="match status" value="1"/>
</dbReference>
<dbReference type="InterPro" id="IPR050921">
    <property type="entry name" value="T4SS_GSP_E_ATPase"/>
</dbReference>
<dbReference type="Gene3D" id="3.40.50.300">
    <property type="entry name" value="P-loop containing nucleotide triphosphate hydrolases"/>
    <property type="match status" value="1"/>
</dbReference>
<evidence type="ECO:0000256" key="1">
    <source>
        <dbReference type="ARBA" id="ARBA00006611"/>
    </source>
</evidence>
<dbReference type="SUPFAM" id="SSF52540">
    <property type="entry name" value="P-loop containing nucleoside triphosphate hydrolases"/>
    <property type="match status" value="1"/>
</dbReference>
<gene>
    <name evidence="3" type="ORF">C4532_17880</name>
</gene>
<dbReference type="CDD" id="cd01131">
    <property type="entry name" value="PilT"/>
    <property type="match status" value="1"/>
</dbReference>
<proteinExistence type="inferred from homology"/>
<dbReference type="AlphaFoldDB" id="A0A419EQ53"/>
<comment type="caution">
    <text evidence="3">The sequence shown here is derived from an EMBL/GenBank/DDBJ whole genome shotgun (WGS) entry which is preliminary data.</text>
</comment>
<dbReference type="Pfam" id="PF00437">
    <property type="entry name" value="T2SSE"/>
    <property type="match status" value="1"/>
</dbReference>
<accession>A0A419EQ53</accession>
<dbReference type="InterPro" id="IPR001482">
    <property type="entry name" value="T2SS/T4SS_dom"/>
</dbReference>
<protein>
    <submittedName>
        <fullName evidence="3">Type IV pilus twitching motility protein PilT</fullName>
    </submittedName>
</protein>
<reference evidence="3 4" key="1">
    <citation type="journal article" date="2017" name="ISME J.">
        <title>Energy and carbon metabolisms in a deep terrestrial subsurface fluid microbial community.</title>
        <authorList>
            <person name="Momper L."/>
            <person name="Jungbluth S.P."/>
            <person name="Lee M.D."/>
            <person name="Amend J.P."/>
        </authorList>
    </citation>
    <scope>NUCLEOTIDE SEQUENCE [LARGE SCALE GENOMIC DNA]</scope>
    <source>
        <strain evidence="3">SURF_17</strain>
    </source>
</reference>
<comment type="similarity">
    <text evidence="1">Belongs to the GSP E family.</text>
</comment>
<dbReference type="Proteomes" id="UP000285961">
    <property type="component" value="Unassembled WGS sequence"/>
</dbReference>
<evidence type="ECO:0000259" key="2">
    <source>
        <dbReference type="PROSITE" id="PS00662"/>
    </source>
</evidence>
<dbReference type="GO" id="GO:0016887">
    <property type="term" value="F:ATP hydrolysis activity"/>
    <property type="evidence" value="ECO:0007669"/>
    <property type="project" value="InterPro"/>
</dbReference>
<dbReference type="PROSITE" id="PS00662">
    <property type="entry name" value="T2SP_E"/>
    <property type="match status" value="1"/>
</dbReference>